<feature type="coiled-coil region" evidence="1">
    <location>
        <begin position="395"/>
        <end position="422"/>
    </location>
</feature>
<dbReference type="OrthoDB" id="65894at2759"/>
<evidence type="ECO:0000313" key="3">
    <source>
        <dbReference type="EMBL" id="GMF65629.1"/>
    </source>
</evidence>
<keyword evidence="4" id="KW-1185">Reference proteome</keyword>
<dbReference type="AlphaFoldDB" id="A0A9W7D9C5"/>
<accession>A0A9W7D9C5</accession>
<dbReference type="Gene3D" id="1.20.5.1700">
    <property type="match status" value="1"/>
</dbReference>
<feature type="compositionally biased region" description="Acidic residues" evidence="2">
    <location>
        <begin position="73"/>
        <end position="82"/>
    </location>
</feature>
<feature type="compositionally biased region" description="Low complexity" evidence="2">
    <location>
        <begin position="29"/>
        <end position="44"/>
    </location>
</feature>
<sequence>MDVTQQRTRAAPPPPPSPLKIQPEEYVDTPSSSATASPAESCASDCAKPLKPWERTASMASSIDSSETSEAQWTDDLEADSDEGQRLQEAIVMGASAIAASAQMQTLMRGMRQRVHGLQRLVQEAALQQRRPRAQSQSSAADMCSSCLFPVAETSGGKRLDPQKCATAAPSELAEEHLESGSAAPSRCVEDASSVDNVSDSTDDLPESNSSVCDDEGPPAITTLLNRIKSLQAQLKEATSENQQLKEAVHRLKEENARIQAQTVFNSLEGSQGQSGASESVGDQESHVKEGSEAGEDHDGGIFRLTTAIFGEPSAFQMVMKEDLAVLKNHERCQHKLHELWDVIRTLKTFVETHDIDRNAMKVQRDEAIAAAERADAENVKLASSSNPQQKIKYLQQVKRDNQALRRKNRALNVKIARHAAKLVCEKNGCSLLEGSEVSIDAIDLAALDDTLDESDDPCVRSGEELLHCLRDRSGVLEHRLERLRLARQGLPADACDSSDETSGSESELRAVSAQVPLAQAPAATSVR</sequence>
<keyword evidence="1" id="KW-0175">Coiled coil</keyword>
<feature type="compositionally biased region" description="Basic and acidic residues" evidence="2">
    <location>
        <begin position="284"/>
        <end position="300"/>
    </location>
</feature>
<name>A0A9W7D9C5_9STRA</name>
<feature type="region of interest" description="Disordered" evidence="2">
    <location>
        <begin position="171"/>
        <end position="218"/>
    </location>
</feature>
<reference evidence="3" key="1">
    <citation type="submission" date="2023-04" db="EMBL/GenBank/DDBJ databases">
        <title>Phytophthora lilii NBRC 32176.</title>
        <authorList>
            <person name="Ichikawa N."/>
            <person name="Sato H."/>
            <person name="Tonouchi N."/>
        </authorList>
    </citation>
    <scope>NUCLEOTIDE SEQUENCE</scope>
    <source>
        <strain evidence="3">NBRC 32176</strain>
    </source>
</reference>
<evidence type="ECO:0000313" key="4">
    <source>
        <dbReference type="Proteomes" id="UP001165083"/>
    </source>
</evidence>
<gene>
    <name evidence="3" type="ORF">Plil01_001826100</name>
</gene>
<evidence type="ECO:0000256" key="1">
    <source>
        <dbReference type="SAM" id="Coils"/>
    </source>
</evidence>
<protein>
    <submittedName>
        <fullName evidence="3">Unnamed protein product</fullName>
    </submittedName>
</protein>
<feature type="compositionally biased region" description="Low complexity" evidence="2">
    <location>
        <begin position="269"/>
        <end position="281"/>
    </location>
</feature>
<feature type="coiled-coil region" evidence="1">
    <location>
        <begin position="221"/>
        <end position="262"/>
    </location>
</feature>
<feature type="region of interest" description="Disordered" evidence="2">
    <location>
        <begin position="1"/>
        <end position="83"/>
    </location>
</feature>
<feature type="region of interest" description="Disordered" evidence="2">
    <location>
        <begin position="492"/>
        <end position="528"/>
    </location>
</feature>
<feature type="compositionally biased region" description="Polar residues" evidence="2">
    <location>
        <begin position="58"/>
        <end position="72"/>
    </location>
</feature>
<evidence type="ECO:0000256" key="2">
    <source>
        <dbReference type="SAM" id="MobiDB-lite"/>
    </source>
</evidence>
<organism evidence="3 4">
    <name type="scientific">Phytophthora lilii</name>
    <dbReference type="NCBI Taxonomy" id="2077276"/>
    <lineage>
        <taxon>Eukaryota</taxon>
        <taxon>Sar</taxon>
        <taxon>Stramenopiles</taxon>
        <taxon>Oomycota</taxon>
        <taxon>Peronosporomycetes</taxon>
        <taxon>Peronosporales</taxon>
        <taxon>Peronosporaceae</taxon>
        <taxon>Phytophthora</taxon>
    </lineage>
</organism>
<comment type="caution">
    <text evidence="3">The sequence shown here is derived from an EMBL/GenBank/DDBJ whole genome shotgun (WGS) entry which is preliminary data.</text>
</comment>
<proteinExistence type="predicted"/>
<feature type="region of interest" description="Disordered" evidence="2">
    <location>
        <begin position="268"/>
        <end position="300"/>
    </location>
</feature>
<dbReference type="Proteomes" id="UP001165083">
    <property type="component" value="Unassembled WGS sequence"/>
</dbReference>
<dbReference type="EMBL" id="BSXW01012487">
    <property type="protein sequence ID" value="GMF65629.1"/>
    <property type="molecule type" value="Genomic_DNA"/>
</dbReference>
<feature type="compositionally biased region" description="Low complexity" evidence="2">
    <location>
        <begin position="191"/>
        <end position="200"/>
    </location>
</feature>